<dbReference type="InterPro" id="IPR021505">
    <property type="entry name" value="Phage_B3_Orf6"/>
</dbReference>
<comment type="caution">
    <text evidence="3">The sequence shown here is derived from an EMBL/GenBank/DDBJ whole genome shotgun (WGS) entry which is preliminary data.</text>
</comment>
<feature type="region of interest" description="Disordered" evidence="1">
    <location>
        <begin position="225"/>
        <end position="245"/>
    </location>
</feature>
<organism evidence="3 4">
    <name type="scientific">Duncaniella freteri</name>
    <dbReference type="NCBI Taxonomy" id="2530391"/>
    <lineage>
        <taxon>Bacteria</taxon>
        <taxon>Pseudomonadati</taxon>
        <taxon>Bacteroidota</taxon>
        <taxon>Bacteroidia</taxon>
        <taxon>Bacteroidales</taxon>
        <taxon>Muribaculaceae</taxon>
        <taxon>Duncaniella</taxon>
    </lineage>
</organism>
<reference evidence="3 4" key="1">
    <citation type="submission" date="2019-02" db="EMBL/GenBank/DDBJ databases">
        <title>Isolation and identification of novel species under the genus Muribaculum.</title>
        <authorList>
            <person name="Miyake S."/>
            <person name="Ding Y."/>
            <person name="Low A."/>
            <person name="Soh M."/>
            <person name="Seedorf H."/>
        </authorList>
    </citation>
    <scope>NUCLEOTIDE SEQUENCE [LARGE SCALE GENOMIC DNA]</scope>
    <source>
        <strain evidence="3 4">TLL-A3</strain>
    </source>
</reference>
<gene>
    <name evidence="2" type="ORF">EZ315_00200</name>
    <name evidence="3" type="ORF">EZ315_09625</name>
</gene>
<dbReference type="Pfam" id="PF11363">
    <property type="entry name" value="DUF3164"/>
    <property type="match status" value="1"/>
</dbReference>
<protein>
    <submittedName>
        <fullName evidence="3">DUF3164 family protein</fullName>
    </submittedName>
</protein>
<sequence length="245" mass="27684">MSEKTQVTMTAEQLAKWEAFQEAEKKKEAAERRKQQRETYAQLVDQELETALPELRSLSEQIKTVKDTVFGNFDTVLKMKAEVVGFKEDGQWSHTFTNQDSTMRLTLGVNTVDGWGDMVTAGIAMVRKYIESLATDAKTKTLVQTVLRLLSTDKQGNLNASRVLQLQKLADESDDDQFKEGVKIIRESYQPTATRRYIRAQYRDKGTGAWRNIPLGITDVDLLTEEEKAPEATAEADETEAKAEP</sequence>
<dbReference type="EMBL" id="SJSA01000001">
    <property type="protein sequence ID" value="TGG40909.1"/>
    <property type="molecule type" value="Genomic_DNA"/>
</dbReference>
<name>A0A4Z0V6G3_9BACT</name>
<dbReference type="EMBL" id="SJSA01000001">
    <property type="protein sequence ID" value="TGG39208.1"/>
    <property type="molecule type" value="Genomic_DNA"/>
</dbReference>
<evidence type="ECO:0000313" key="3">
    <source>
        <dbReference type="EMBL" id="TGG40909.1"/>
    </source>
</evidence>
<evidence type="ECO:0000313" key="2">
    <source>
        <dbReference type="EMBL" id="TGG39208.1"/>
    </source>
</evidence>
<dbReference type="Proteomes" id="UP000297635">
    <property type="component" value="Unassembled WGS sequence"/>
</dbReference>
<dbReference type="AlphaFoldDB" id="A0A4Z0V6G3"/>
<accession>A0A4Z0V6G3</accession>
<evidence type="ECO:0000313" key="4">
    <source>
        <dbReference type="Proteomes" id="UP000297635"/>
    </source>
</evidence>
<keyword evidence="4" id="KW-1185">Reference proteome</keyword>
<proteinExistence type="predicted"/>
<evidence type="ECO:0000256" key="1">
    <source>
        <dbReference type="SAM" id="MobiDB-lite"/>
    </source>
</evidence>